<name>A0ACB8TC67_9AGAM</name>
<dbReference type="Proteomes" id="UP000814140">
    <property type="component" value="Unassembled WGS sequence"/>
</dbReference>
<keyword evidence="2" id="KW-1185">Reference proteome</keyword>
<protein>
    <submittedName>
        <fullName evidence="1">Uncharacterized protein</fullName>
    </submittedName>
</protein>
<reference evidence="1" key="2">
    <citation type="journal article" date="2022" name="New Phytol.">
        <title>Evolutionary transition to the ectomycorrhizal habit in the genomes of a hyperdiverse lineage of mushroom-forming fungi.</title>
        <authorList>
            <person name="Looney B."/>
            <person name="Miyauchi S."/>
            <person name="Morin E."/>
            <person name="Drula E."/>
            <person name="Courty P.E."/>
            <person name="Kohler A."/>
            <person name="Kuo A."/>
            <person name="LaButti K."/>
            <person name="Pangilinan J."/>
            <person name="Lipzen A."/>
            <person name="Riley R."/>
            <person name="Andreopoulos W."/>
            <person name="He G."/>
            <person name="Johnson J."/>
            <person name="Nolan M."/>
            <person name="Tritt A."/>
            <person name="Barry K.W."/>
            <person name="Grigoriev I.V."/>
            <person name="Nagy L.G."/>
            <person name="Hibbett D."/>
            <person name="Henrissat B."/>
            <person name="Matheny P.B."/>
            <person name="Labbe J."/>
            <person name="Martin F.M."/>
        </authorList>
    </citation>
    <scope>NUCLEOTIDE SEQUENCE</scope>
    <source>
        <strain evidence="1">HHB10654</strain>
    </source>
</reference>
<comment type="caution">
    <text evidence="1">The sequence shown here is derived from an EMBL/GenBank/DDBJ whole genome shotgun (WGS) entry which is preliminary data.</text>
</comment>
<evidence type="ECO:0000313" key="1">
    <source>
        <dbReference type="EMBL" id="KAI0065661.1"/>
    </source>
</evidence>
<dbReference type="EMBL" id="MU277194">
    <property type="protein sequence ID" value="KAI0065661.1"/>
    <property type="molecule type" value="Genomic_DNA"/>
</dbReference>
<evidence type="ECO:0000313" key="2">
    <source>
        <dbReference type="Proteomes" id="UP000814140"/>
    </source>
</evidence>
<gene>
    <name evidence="1" type="ORF">BV25DRAFT_1580897</name>
</gene>
<organism evidence="1 2">
    <name type="scientific">Artomyces pyxidatus</name>
    <dbReference type="NCBI Taxonomy" id="48021"/>
    <lineage>
        <taxon>Eukaryota</taxon>
        <taxon>Fungi</taxon>
        <taxon>Dikarya</taxon>
        <taxon>Basidiomycota</taxon>
        <taxon>Agaricomycotina</taxon>
        <taxon>Agaricomycetes</taxon>
        <taxon>Russulales</taxon>
        <taxon>Auriscalpiaceae</taxon>
        <taxon>Artomyces</taxon>
    </lineage>
</organism>
<proteinExistence type="predicted"/>
<accession>A0ACB8TC67</accession>
<reference evidence="1" key="1">
    <citation type="submission" date="2021-03" db="EMBL/GenBank/DDBJ databases">
        <authorList>
            <consortium name="DOE Joint Genome Institute"/>
            <person name="Ahrendt S."/>
            <person name="Looney B.P."/>
            <person name="Miyauchi S."/>
            <person name="Morin E."/>
            <person name="Drula E."/>
            <person name="Courty P.E."/>
            <person name="Chicoki N."/>
            <person name="Fauchery L."/>
            <person name="Kohler A."/>
            <person name="Kuo A."/>
            <person name="Labutti K."/>
            <person name="Pangilinan J."/>
            <person name="Lipzen A."/>
            <person name="Riley R."/>
            <person name="Andreopoulos W."/>
            <person name="He G."/>
            <person name="Johnson J."/>
            <person name="Barry K.W."/>
            <person name="Grigoriev I.V."/>
            <person name="Nagy L."/>
            <person name="Hibbett D."/>
            <person name="Henrissat B."/>
            <person name="Matheny P.B."/>
            <person name="Labbe J."/>
            <person name="Martin F."/>
        </authorList>
    </citation>
    <scope>NUCLEOTIDE SEQUENCE</scope>
    <source>
        <strain evidence="1">HHB10654</strain>
    </source>
</reference>
<sequence length="157" mass="17304">MRKGLNRALGCSILASEMGRSGSEMSCYSPPTYAFLEQFPGVEGGVVEDSNVLALEALAVDHVRSSTPSHLSRIIVKSQFLPFDLQGFNQVLLAVYSMHTRLTPHAQFWLEITPVYVRISPHVSRASERVETEPELLMGAQVSQSTSGPVRSSEVRR</sequence>